<dbReference type="PANTHER" id="PTHR10903">
    <property type="entry name" value="GTPASE, IMAP FAMILY MEMBER-RELATED"/>
    <property type="match status" value="1"/>
</dbReference>
<dbReference type="GO" id="GO:0005525">
    <property type="term" value="F:GTP binding"/>
    <property type="evidence" value="ECO:0007669"/>
    <property type="project" value="UniProtKB-KW"/>
</dbReference>
<organism evidence="7 8">
    <name type="scientific">Lymnaea stagnalis</name>
    <name type="common">Great pond snail</name>
    <name type="synonym">Helix stagnalis</name>
    <dbReference type="NCBI Taxonomy" id="6523"/>
    <lineage>
        <taxon>Eukaryota</taxon>
        <taxon>Metazoa</taxon>
        <taxon>Spiralia</taxon>
        <taxon>Lophotrochozoa</taxon>
        <taxon>Mollusca</taxon>
        <taxon>Gastropoda</taxon>
        <taxon>Heterobranchia</taxon>
        <taxon>Euthyneura</taxon>
        <taxon>Panpulmonata</taxon>
        <taxon>Hygrophila</taxon>
        <taxon>Lymnaeoidea</taxon>
        <taxon>Lymnaeidae</taxon>
        <taxon>Lymnaea</taxon>
    </lineage>
</organism>
<dbReference type="AlphaFoldDB" id="A0AAV2IGX3"/>
<dbReference type="InterPro" id="IPR027417">
    <property type="entry name" value="P-loop_NTPase"/>
</dbReference>
<name>A0AAV2IGX3_LYMST</name>
<reference evidence="7 8" key="1">
    <citation type="submission" date="2024-04" db="EMBL/GenBank/DDBJ databases">
        <authorList>
            <consortium name="Genoscope - CEA"/>
            <person name="William W."/>
        </authorList>
    </citation>
    <scope>NUCLEOTIDE SEQUENCE [LARGE SCALE GENOMIC DNA]</scope>
</reference>
<evidence type="ECO:0000259" key="6">
    <source>
        <dbReference type="PROSITE" id="PS51720"/>
    </source>
</evidence>
<comment type="caution">
    <text evidence="7">The sequence shown here is derived from an EMBL/GenBank/DDBJ whole genome shotgun (WGS) entry which is preliminary data.</text>
</comment>
<keyword evidence="3" id="KW-0342">GTP-binding</keyword>
<dbReference type="InterPro" id="IPR006703">
    <property type="entry name" value="G_AIG1"/>
</dbReference>
<evidence type="ECO:0000256" key="3">
    <source>
        <dbReference type="ARBA" id="ARBA00023134"/>
    </source>
</evidence>
<dbReference type="Pfam" id="PF04548">
    <property type="entry name" value="AIG1"/>
    <property type="match status" value="1"/>
</dbReference>
<evidence type="ECO:0000256" key="1">
    <source>
        <dbReference type="ARBA" id="ARBA00008535"/>
    </source>
</evidence>
<feature type="compositionally biased region" description="Polar residues" evidence="4">
    <location>
        <begin position="29"/>
        <end position="42"/>
    </location>
</feature>
<evidence type="ECO:0000256" key="4">
    <source>
        <dbReference type="SAM" id="MobiDB-lite"/>
    </source>
</evidence>
<evidence type="ECO:0000256" key="5">
    <source>
        <dbReference type="SAM" id="Phobius"/>
    </source>
</evidence>
<dbReference type="EMBL" id="CAXITT010000797">
    <property type="protein sequence ID" value="CAL1546302.1"/>
    <property type="molecule type" value="Genomic_DNA"/>
</dbReference>
<gene>
    <name evidence="7" type="ORF">GSLYS_00019679001</name>
</gene>
<dbReference type="PANTHER" id="PTHR10903:SF184">
    <property type="entry name" value="GTP-BINDING PROTEIN A"/>
    <property type="match status" value="1"/>
</dbReference>
<feature type="region of interest" description="Disordered" evidence="4">
    <location>
        <begin position="7"/>
        <end position="42"/>
    </location>
</feature>
<sequence>MSTLVLVGRTGNGKSSTGNSILGSRAFTPRSSTAQSVEETPAKASNGNITVVDGSGIGDTGVELMGGIDAAIGNSEQALSLSERIITAFILIIKYGVRFTKQEKDAIDMIKSLFGDDVFRRWGVVLMTHGDNFEMDTEDEAITFDDWCREQTGDIKTLFESCNYRCVLFNNKTSDADKKQKQLNILLDKVIPLKNSPYTVRNYQDASVNREKLRLRDKVPAIERKTKSFVDEVRNELDSARGSLDEKIRYFEQLVAKVEDHIGQLQETDLGTGLLQSALNELRMLKLNINSKLNNANHERDAELYKREINGRRSRPDAFPQAVDVREMGGQPVFSPQFLRRGLVFIITVSAVLFFYFLFSRYQATAKA</sequence>
<feature type="compositionally biased region" description="Polar residues" evidence="4">
    <location>
        <begin position="12"/>
        <end position="22"/>
    </location>
</feature>
<comment type="similarity">
    <text evidence="1">Belongs to the TRAFAC class TrmE-Era-EngA-EngB-Septin-like GTPase superfamily. AIG1/Toc34/Toc159-like paraseptin GTPase family. IAN subfamily.</text>
</comment>
<feature type="transmembrane region" description="Helical" evidence="5">
    <location>
        <begin position="338"/>
        <end position="359"/>
    </location>
</feature>
<feature type="domain" description="AIG1-type G" evidence="6">
    <location>
        <begin position="1"/>
        <end position="207"/>
    </location>
</feature>
<evidence type="ECO:0000256" key="2">
    <source>
        <dbReference type="ARBA" id="ARBA00022741"/>
    </source>
</evidence>
<protein>
    <recommendedName>
        <fullName evidence="6">AIG1-type G domain-containing protein</fullName>
    </recommendedName>
</protein>
<keyword evidence="8" id="KW-1185">Reference proteome</keyword>
<keyword evidence="5" id="KW-1133">Transmembrane helix</keyword>
<keyword evidence="2" id="KW-0547">Nucleotide-binding</keyword>
<dbReference type="Gene3D" id="3.40.50.300">
    <property type="entry name" value="P-loop containing nucleotide triphosphate hydrolases"/>
    <property type="match status" value="1"/>
</dbReference>
<evidence type="ECO:0000313" key="8">
    <source>
        <dbReference type="Proteomes" id="UP001497497"/>
    </source>
</evidence>
<dbReference type="PROSITE" id="PS51720">
    <property type="entry name" value="G_AIG1"/>
    <property type="match status" value="1"/>
</dbReference>
<accession>A0AAV2IGX3</accession>
<keyword evidence="5" id="KW-0812">Transmembrane</keyword>
<dbReference type="SUPFAM" id="SSF52540">
    <property type="entry name" value="P-loop containing nucleoside triphosphate hydrolases"/>
    <property type="match status" value="1"/>
</dbReference>
<dbReference type="InterPro" id="IPR045058">
    <property type="entry name" value="GIMA/IAN/Toc"/>
</dbReference>
<keyword evidence="5" id="KW-0472">Membrane</keyword>
<dbReference type="Proteomes" id="UP001497497">
    <property type="component" value="Unassembled WGS sequence"/>
</dbReference>
<evidence type="ECO:0000313" key="7">
    <source>
        <dbReference type="EMBL" id="CAL1546302.1"/>
    </source>
</evidence>
<proteinExistence type="inferred from homology"/>